<protein>
    <recommendedName>
        <fullName evidence="4">FG-GAP repeat protein</fullName>
    </recommendedName>
</protein>
<reference evidence="3" key="1">
    <citation type="journal article" date="2019" name="Int. J. Syst. Evol. Microbiol.">
        <title>The Global Catalogue of Microorganisms (GCM) 10K type strain sequencing project: providing services to taxonomists for standard genome sequencing and annotation.</title>
        <authorList>
            <consortium name="The Broad Institute Genomics Platform"/>
            <consortium name="The Broad Institute Genome Sequencing Center for Infectious Disease"/>
            <person name="Wu L."/>
            <person name="Ma J."/>
        </authorList>
    </citation>
    <scope>NUCLEOTIDE SEQUENCE [LARGE SCALE GENOMIC DNA]</scope>
    <source>
        <strain evidence="3">JCM 19134</strain>
    </source>
</reference>
<evidence type="ECO:0008006" key="4">
    <source>
        <dbReference type="Google" id="ProtNLM"/>
    </source>
</evidence>
<dbReference type="InterPro" id="IPR028994">
    <property type="entry name" value="Integrin_alpha_N"/>
</dbReference>
<gene>
    <name evidence="2" type="ORF">GCM10025791_18830</name>
</gene>
<comment type="caution">
    <text evidence="2">The sequence shown here is derived from an EMBL/GenBank/DDBJ whole genome shotgun (WGS) entry which is preliminary data.</text>
</comment>
<dbReference type="Gene3D" id="2.130.10.130">
    <property type="entry name" value="Integrin alpha, N-terminal"/>
    <property type="match status" value="1"/>
</dbReference>
<dbReference type="Proteomes" id="UP001409585">
    <property type="component" value="Unassembled WGS sequence"/>
</dbReference>
<keyword evidence="3" id="KW-1185">Reference proteome</keyword>
<dbReference type="AlphaFoldDB" id="A0AAV3U262"/>
<feature type="chain" id="PRO_5043562330" description="FG-GAP repeat protein" evidence="1">
    <location>
        <begin position="33"/>
        <end position="776"/>
    </location>
</feature>
<name>A0AAV3U262_9ALTE</name>
<proteinExistence type="predicted"/>
<dbReference type="SUPFAM" id="SSF63829">
    <property type="entry name" value="Calcium-dependent phosphotriesterase"/>
    <property type="match status" value="1"/>
</dbReference>
<evidence type="ECO:0000256" key="1">
    <source>
        <dbReference type="SAM" id="SignalP"/>
    </source>
</evidence>
<dbReference type="SUPFAM" id="SSF69318">
    <property type="entry name" value="Integrin alpha N-terminal domain"/>
    <property type="match status" value="1"/>
</dbReference>
<dbReference type="EMBL" id="BAABLX010000011">
    <property type="protein sequence ID" value="GAA4940715.1"/>
    <property type="molecule type" value="Genomic_DNA"/>
</dbReference>
<sequence>MQQLKGISVRRALALVSLVYASLALTTTAAWAEQPSWERSVTADDPAAEHAHGLTSYGNYLYTVVTNKQGEPFECPGCELVQFTHKGERNWSVPFALSSGVDTNEIYPARLANLAVNQHGVYIISKGATRNYWILAYSHAGDLRWERGVDGTLSAIAADENGVYLTYRTQTFSNYETTLMGLDSNGQEQWQYILEEAPENNLISNLVVADDVIAAVNPNNFKIHLLQTDGAYMRDLTTLGVVKDIQWFNGALYTHESGAGQMWQKAVATSDAWSYILSGEDYHRIVRYQQSGATSVLVQTEPQDFDFPLIPISAENNLSVSQRGIELFYQPLSPSGAIHYVNYDLDGTLKYSSELASFKSPLNTEYKPQVAITESDTFLMYGLKEFSAGQDSYRLAKLSDAFVGQWKNHSVVSLGDINADGNADYAVSSVTYDRWLGEEWVSAQVVYGGSGQLGTKVSFDIIKNPAPLKAINDLNGNGSPELAAFDKFTGGVQIVDSETNTPISFLSFRSQLTPKGWALIPDQNGNGSPEIAVLSRGENRTYAEVKDSYNGELITSVSFNPTFEPMDLSLVADANADGKPELAMLGFNAVTGVTKVEIRGLNGKLVKNIWAGKNYQPSYFAEQSTGEELQPLGLNHLVFFQEKLVGTGKRSVTVDVAAGIVSNVQGLNWQFDLTSAAVLGDVTGDGLPEIAALASKRGLVNGKIETKNKVEILDSHAGRVVTRAWQKLNADVYHVAPVVSAGGPIEFATVFRKNGRLFLRVQDATTKQETALISLQ</sequence>
<evidence type="ECO:0000313" key="3">
    <source>
        <dbReference type="Proteomes" id="UP001409585"/>
    </source>
</evidence>
<feature type="signal peptide" evidence="1">
    <location>
        <begin position="1"/>
        <end position="32"/>
    </location>
</feature>
<dbReference type="RefSeq" id="WP_345420675.1">
    <property type="nucleotide sequence ID" value="NZ_AP031496.1"/>
</dbReference>
<accession>A0AAV3U262</accession>
<evidence type="ECO:0000313" key="2">
    <source>
        <dbReference type="EMBL" id="GAA4940715.1"/>
    </source>
</evidence>
<organism evidence="2 3">
    <name type="scientific">Halioxenophilus aromaticivorans</name>
    <dbReference type="NCBI Taxonomy" id="1306992"/>
    <lineage>
        <taxon>Bacteria</taxon>
        <taxon>Pseudomonadati</taxon>
        <taxon>Pseudomonadota</taxon>
        <taxon>Gammaproteobacteria</taxon>
        <taxon>Alteromonadales</taxon>
        <taxon>Alteromonadaceae</taxon>
        <taxon>Halioxenophilus</taxon>
    </lineage>
</organism>
<keyword evidence="1" id="KW-0732">Signal</keyword>